<evidence type="ECO:0000313" key="2">
    <source>
        <dbReference type="Proteomes" id="UP001230649"/>
    </source>
</evidence>
<dbReference type="EMBL" id="JASBWS010000077">
    <property type="protein sequence ID" value="KAJ9100230.1"/>
    <property type="molecule type" value="Genomic_DNA"/>
</dbReference>
<sequence length="358" mass="39609">MIHGMPSSEDTCPSTVAVATPTASIAVPADDGLPRKRILSQAHLKAFKESETHKDIVDFVEELNAAIVGKKLSDAREESPAVQAILAILDEVEKIVRETPPVDNAASRFGNPAFKTFYDKVEERSGALHEKLASAGFLKDKDSIPELRVYFNESWGNRTRIDYGSGMELNFLCWLYISIMRVLQSTYWLEPAGSHGVWGLDDYHFLPFLWGSGQLADHKHLRPKAIHDPEVLEAFSKDYMYFACIQFINSVKTWAKVNEGMIKMYKAEVLGKLPVVQHFYFGKLLPFPSDPNLEAEEAGVEDEHGHIHGNSETGWTMDCCGIPVPSVFAAAAAAKGDASSTTKGLLQPRSGLKPIPFD</sequence>
<proteinExistence type="predicted"/>
<reference evidence="1" key="1">
    <citation type="submission" date="2023-04" db="EMBL/GenBank/DDBJ databases">
        <title>Draft Genome sequencing of Naganishia species isolated from polar environments using Oxford Nanopore Technology.</title>
        <authorList>
            <person name="Leo P."/>
            <person name="Venkateswaran K."/>
        </authorList>
    </citation>
    <scope>NUCLEOTIDE SEQUENCE</scope>
    <source>
        <strain evidence="1">MNA-CCFEE 5262</strain>
    </source>
</reference>
<name>A0ACC2VMV4_9TREE</name>
<keyword evidence="2" id="KW-1185">Reference proteome</keyword>
<organism evidence="1 2">
    <name type="scientific">Naganishia adeliensis</name>
    <dbReference type="NCBI Taxonomy" id="92952"/>
    <lineage>
        <taxon>Eukaryota</taxon>
        <taxon>Fungi</taxon>
        <taxon>Dikarya</taxon>
        <taxon>Basidiomycota</taxon>
        <taxon>Agaricomycotina</taxon>
        <taxon>Tremellomycetes</taxon>
        <taxon>Filobasidiales</taxon>
        <taxon>Filobasidiaceae</taxon>
        <taxon>Naganishia</taxon>
    </lineage>
</organism>
<accession>A0ACC2VMV4</accession>
<protein>
    <submittedName>
        <fullName evidence="1">Uncharacterized protein</fullName>
    </submittedName>
</protein>
<evidence type="ECO:0000313" key="1">
    <source>
        <dbReference type="EMBL" id="KAJ9100230.1"/>
    </source>
</evidence>
<dbReference type="Proteomes" id="UP001230649">
    <property type="component" value="Unassembled WGS sequence"/>
</dbReference>
<comment type="caution">
    <text evidence="1">The sequence shown here is derived from an EMBL/GenBank/DDBJ whole genome shotgun (WGS) entry which is preliminary data.</text>
</comment>
<gene>
    <name evidence="1" type="ORF">QFC20_005507</name>
</gene>